<keyword evidence="3" id="KW-1185">Reference proteome</keyword>
<organism evidence="2 3">
    <name type="scientific">Salipiger mucosus DSM 16094</name>
    <dbReference type="NCBI Taxonomy" id="1123237"/>
    <lineage>
        <taxon>Bacteria</taxon>
        <taxon>Pseudomonadati</taxon>
        <taxon>Pseudomonadota</taxon>
        <taxon>Alphaproteobacteria</taxon>
        <taxon>Rhodobacterales</taxon>
        <taxon>Roseobacteraceae</taxon>
        <taxon>Salipiger</taxon>
    </lineage>
</organism>
<evidence type="ECO:0000259" key="1">
    <source>
        <dbReference type="SMART" id="SM01008"/>
    </source>
</evidence>
<dbReference type="NCBIfam" id="NF041671">
    <property type="entry name" value="peri_hyde_PaoC"/>
    <property type="match status" value="1"/>
</dbReference>
<dbReference type="PANTHER" id="PTHR11908">
    <property type="entry name" value="XANTHINE DEHYDROGENASE"/>
    <property type="match status" value="1"/>
</dbReference>
<dbReference type="InterPro" id="IPR037165">
    <property type="entry name" value="AldOxase/xan_DH_Mopterin-bd_sf"/>
</dbReference>
<accession>S9Q7K9</accession>
<dbReference type="eggNOG" id="COG1529">
    <property type="taxonomic scope" value="Bacteria"/>
</dbReference>
<dbReference type="SMART" id="SM01008">
    <property type="entry name" value="Ald_Xan_dh_C"/>
    <property type="match status" value="1"/>
</dbReference>
<dbReference type="AlphaFoldDB" id="S9Q7K9"/>
<dbReference type="SUPFAM" id="SSF56003">
    <property type="entry name" value="Molybdenum cofactor-binding domain"/>
    <property type="match status" value="1"/>
</dbReference>
<dbReference type="InterPro" id="IPR046867">
    <property type="entry name" value="AldOxase/xan_DH_MoCoBD2"/>
</dbReference>
<dbReference type="Pfam" id="PF20256">
    <property type="entry name" value="MoCoBD_2"/>
    <property type="match status" value="1"/>
</dbReference>
<dbReference type="RefSeq" id="WP_020043028.1">
    <property type="nucleotide sequence ID" value="NZ_KE557293.1"/>
</dbReference>
<dbReference type="SUPFAM" id="SSF54665">
    <property type="entry name" value="CO dehydrogenase molybdoprotein N-domain-like"/>
    <property type="match status" value="1"/>
</dbReference>
<dbReference type="STRING" id="1123237.Salmuc_01611"/>
<evidence type="ECO:0000313" key="3">
    <source>
        <dbReference type="Proteomes" id="UP000015347"/>
    </source>
</evidence>
<dbReference type="PANTHER" id="PTHR11908:SF123">
    <property type="entry name" value="ALDEHYDE OXIDOREDUCTASE MOLYBDENUM-BINDING SUBUNIT PAOC"/>
    <property type="match status" value="1"/>
</dbReference>
<protein>
    <submittedName>
        <fullName evidence="2">Periplasmic aromatic aldehyde oxidoreductase, molybdenum binding protein subunit YagR</fullName>
    </submittedName>
</protein>
<proteinExistence type="predicted"/>
<dbReference type="InterPro" id="IPR016208">
    <property type="entry name" value="Ald_Oxase/xanthine_DH-like"/>
</dbReference>
<evidence type="ECO:0000313" key="2">
    <source>
        <dbReference type="EMBL" id="EPX75578.1"/>
    </source>
</evidence>
<dbReference type="InterPro" id="IPR049648">
    <property type="entry name" value="PaoC-like"/>
</dbReference>
<comment type="caution">
    <text evidence="2">The sequence shown here is derived from an EMBL/GenBank/DDBJ whole genome shotgun (WGS) entry which is preliminary data.</text>
</comment>
<feature type="domain" description="Aldehyde oxidase/xanthine dehydrogenase a/b hammerhead" evidence="1">
    <location>
        <begin position="32"/>
        <end position="139"/>
    </location>
</feature>
<dbReference type="Gene3D" id="3.90.1170.50">
    <property type="entry name" value="Aldehyde oxidase/xanthine dehydrogenase, a/b hammerhead"/>
    <property type="match status" value="1"/>
</dbReference>
<dbReference type="GO" id="GO:0016491">
    <property type="term" value="F:oxidoreductase activity"/>
    <property type="evidence" value="ECO:0007669"/>
    <property type="project" value="InterPro"/>
</dbReference>
<dbReference type="InterPro" id="IPR000674">
    <property type="entry name" value="Ald_Oxase/Xan_DH_a/b"/>
</dbReference>
<dbReference type="InterPro" id="IPR036856">
    <property type="entry name" value="Ald_Oxase/Xan_DH_a/b_sf"/>
</dbReference>
<dbReference type="HOGENOM" id="CLU_001681_2_2_5"/>
<dbReference type="Pfam" id="PF02738">
    <property type="entry name" value="MoCoBD_1"/>
    <property type="match status" value="1"/>
</dbReference>
<dbReference type="Gene3D" id="3.30.365.10">
    <property type="entry name" value="Aldehyde oxidase/xanthine dehydrogenase, molybdopterin binding domain"/>
    <property type="match status" value="4"/>
</dbReference>
<sequence length="733" mass="78401">MQFNQPAGDNLFDESRVVGMPAQRVDGPLKVTGQAPYAYERHDVAEGQVVGYPVVSTIARGRITGMRTEVARQAPGVLDIVTTLDVGEMPMPSGMNAAPLFGGAEIWHYHQAVAVVVAESFEQARAAAALVEVDYDQTEGSYDLESAWQEMREDRSDPVSRVGDFESAYDAAEVTLDAEYRTPSHSHAMMEPHATIADWQDGKLTVWTSNQMVEWSRQALATTLEMAPEDVRLDSPYIGGGFGAKLFLRADAVLAALGARKVGRPVKVMLPRPMIMNNTTHRASTIQRIRIGAQSDGRITAIAHEAISHTLPGGSGENAVAQTRRFYAGENRLIVNHLAEMHLPEANAMRAPGEAAGLMALEIAMDEMAEKLGMDPVEFRAVNDTQVDPEDPERAYSDRHFVECLRQGAEAFGWDARNTAPGATRDGEWLIGYGVAGAYRDGPAMQSGARVRLQEGGRLVVETDMTDIGTGSYTILAQTVAETMGVGIDEVEVRLGDSAYPVSAGSGGQWGAASSTAGAYAACLALREQIAGRLGVNDPEAITLADGAVNTGEKQVTLASLAEDGELVAEDSMEFGDFRDGEHVVSTFAAHFVELGVHVGTGEIRLRRMLAACDAGRILNPITARSQVIGGMVMGVGAAMMEDMAIDTARGYFPAHDLAGYEVPVHMDIPAQEVTFLDTLDPVSTPLKAKGVGELGLCGVAAAVANAVYNATGVRVRSYPMTMDKYIDQLPAV</sequence>
<dbReference type="EMBL" id="APVH01000073">
    <property type="protein sequence ID" value="EPX75578.1"/>
    <property type="molecule type" value="Genomic_DNA"/>
</dbReference>
<dbReference type="Proteomes" id="UP000015347">
    <property type="component" value="Unassembled WGS sequence"/>
</dbReference>
<dbReference type="InterPro" id="IPR008274">
    <property type="entry name" value="AldOxase/xan_DH_MoCoBD1"/>
</dbReference>
<dbReference type="OrthoDB" id="8428274at2"/>
<dbReference type="Pfam" id="PF01315">
    <property type="entry name" value="Ald_Xan_dh_C"/>
    <property type="match status" value="1"/>
</dbReference>
<gene>
    <name evidence="2" type="ORF">Salmuc_01611</name>
</gene>
<reference evidence="3" key="1">
    <citation type="journal article" date="2014" name="Stand. Genomic Sci.">
        <title>Genome sequence of the exopolysaccharide-producing Salipiger mucosus type strain (DSM 16094(T)), a moderately halophilic member of the Roseobacter clade.</title>
        <authorList>
            <person name="Riedel T."/>
            <person name="Spring S."/>
            <person name="Fiebig A."/>
            <person name="Petersen J."/>
            <person name="Kyrpides N.C."/>
            <person name="Goker M."/>
            <person name="Klenk H.P."/>
        </authorList>
    </citation>
    <scope>NUCLEOTIDE SEQUENCE [LARGE SCALE GENOMIC DNA]</scope>
    <source>
        <strain evidence="3">DSM 16094</strain>
    </source>
</reference>
<name>S9Q7K9_9RHOB</name>
<dbReference type="GO" id="GO:0005506">
    <property type="term" value="F:iron ion binding"/>
    <property type="evidence" value="ECO:0007669"/>
    <property type="project" value="InterPro"/>
</dbReference>